<keyword evidence="3" id="KW-1185">Reference proteome</keyword>
<sequence>MLREIVRCKNSAPVCEMKRRERVSQCGPRELLPLISVRLRRRTAPDPASKLGCREKSHAVTLLSLASRREAAHVRPWHMRLWYDARLMRIFLSWHGKLEYLGRSCGTSLSHAFYTTLPNWISISPCCKDTVRRIEPDHRQQNPRNVFLIVPTAHFVTAPRPTTSGEHHHPPTCSILSFSGASDAGREKRSYPPRALKGPTPSRRPLSASPIYGSEPRSCLACVTSLRVAVEIVRRPQDVQNSAKDRRRLRRPEL</sequence>
<evidence type="ECO:0000313" key="2">
    <source>
        <dbReference type="EMBL" id="KZO99541.1"/>
    </source>
</evidence>
<proteinExistence type="predicted"/>
<name>A0A167Q969_CALVF</name>
<accession>A0A167Q969</accession>
<dbReference type="AlphaFoldDB" id="A0A167Q969"/>
<feature type="region of interest" description="Disordered" evidence="1">
    <location>
        <begin position="183"/>
        <end position="210"/>
    </location>
</feature>
<evidence type="ECO:0000256" key="1">
    <source>
        <dbReference type="SAM" id="MobiDB-lite"/>
    </source>
</evidence>
<reference evidence="2 3" key="1">
    <citation type="journal article" date="2016" name="Mol. Biol. Evol.">
        <title>Comparative Genomics of Early-Diverging Mushroom-Forming Fungi Provides Insights into the Origins of Lignocellulose Decay Capabilities.</title>
        <authorList>
            <person name="Nagy L.G."/>
            <person name="Riley R."/>
            <person name="Tritt A."/>
            <person name="Adam C."/>
            <person name="Daum C."/>
            <person name="Floudas D."/>
            <person name="Sun H."/>
            <person name="Yadav J.S."/>
            <person name="Pangilinan J."/>
            <person name="Larsson K.H."/>
            <person name="Matsuura K."/>
            <person name="Barry K."/>
            <person name="Labutti K."/>
            <person name="Kuo R."/>
            <person name="Ohm R.A."/>
            <person name="Bhattacharya S.S."/>
            <person name="Shirouzu T."/>
            <person name="Yoshinaga Y."/>
            <person name="Martin F.M."/>
            <person name="Grigoriev I.V."/>
            <person name="Hibbett D.S."/>
        </authorList>
    </citation>
    <scope>NUCLEOTIDE SEQUENCE [LARGE SCALE GENOMIC DNA]</scope>
    <source>
        <strain evidence="2 3">TUFC12733</strain>
    </source>
</reference>
<dbReference type="Proteomes" id="UP000076738">
    <property type="component" value="Unassembled WGS sequence"/>
</dbReference>
<protein>
    <submittedName>
        <fullName evidence="2">Uncharacterized protein</fullName>
    </submittedName>
</protein>
<organism evidence="2 3">
    <name type="scientific">Calocera viscosa (strain TUFC12733)</name>
    <dbReference type="NCBI Taxonomy" id="1330018"/>
    <lineage>
        <taxon>Eukaryota</taxon>
        <taxon>Fungi</taxon>
        <taxon>Dikarya</taxon>
        <taxon>Basidiomycota</taxon>
        <taxon>Agaricomycotina</taxon>
        <taxon>Dacrymycetes</taxon>
        <taxon>Dacrymycetales</taxon>
        <taxon>Dacrymycetaceae</taxon>
        <taxon>Calocera</taxon>
    </lineage>
</organism>
<gene>
    <name evidence="2" type="ORF">CALVIDRAFT_385422</name>
</gene>
<evidence type="ECO:0000313" key="3">
    <source>
        <dbReference type="Proteomes" id="UP000076738"/>
    </source>
</evidence>
<dbReference type="EMBL" id="KV417272">
    <property type="protein sequence ID" value="KZO99541.1"/>
    <property type="molecule type" value="Genomic_DNA"/>
</dbReference>